<evidence type="ECO:0000313" key="3">
    <source>
        <dbReference type="EMBL" id="SDS95297.1"/>
    </source>
</evidence>
<dbReference type="Gene3D" id="1.20.1260.10">
    <property type="match status" value="1"/>
</dbReference>
<evidence type="ECO:0000313" key="4">
    <source>
        <dbReference type="Proteomes" id="UP000199700"/>
    </source>
</evidence>
<proteinExistence type="predicted"/>
<dbReference type="STRING" id="629680.SAMN04489751_3331"/>
<feature type="signal peptide" evidence="2">
    <location>
        <begin position="1"/>
        <end position="24"/>
    </location>
</feature>
<evidence type="ECO:0000256" key="1">
    <source>
        <dbReference type="SAM" id="MobiDB-lite"/>
    </source>
</evidence>
<protein>
    <recommendedName>
        <fullName evidence="5">DUF4439 domain-containing protein</fullName>
    </recommendedName>
</protein>
<dbReference type="PROSITE" id="PS51257">
    <property type="entry name" value="PROKAR_LIPOPROTEIN"/>
    <property type="match status" value="1"/>
</dbReference>
<name>A0A1H1WDE1_BRESA</name>
<dbReference type="OrthoDB" id="4807494at2"/>
<feature type="region of interest" description="Disordered" evidence="1">
    <location>
        <begin position="155"/>
        <end position="189"/>
    </location>
</feature>
<evidence type="ECO:0000256" key="2">
    <source>
        <dbReference type="SAM" id="SignalP"/>
    </source>
</evidence>
<gene>
    <name evidence="3" type="ORF">SAMN04489751_3331</name>
</gene>
<feature type="compositionally biased region" description="Polar residues" evidence="1">
    <location>
        <begin position="157"/>
        <end position="172"/>
    </location>
</feature>
<feature type="chain" id="PRO_5039310719" description="DUF4439 domain-containing protein" evidence="2">
    <location>
        <begin position="25"/>
        <end position="325"/>
    </location>
</feature>
<keyword evidence="2" id="KW-0732">Signal</keyword>
<reference evidence="3" key="1">
    <citation type="submission" date="2016-10" db="EMBL/GenBank/DDBJ databases">
        <authorList>
            <person name="Varghese N."/>
            <person name="Submissions S."/>
        </authorList>
    </citation>
    <scope>NUCLEOTIDE SEQUENCE [LARGE SCALE GENOMIC DNA]</scope>
    <source>
        <strain evidence="3">DSM 22082</strain>
    </source>
</reference>
<dbReference type="AlphaFoldDB" id="A0A1H1WDE1"/>
<dbReference type="Proteomes" id="UP000199700">
    <property type="component" value="Chromosome"/>
</dbReference>
<organism evidence="3 4">
    <name type="scientific">Brevibacterium sandarakinum</name>
    <dbReference type="NCBI Taxonomy" id="629680"/>
    <lineage>
        <taxon>Bacteria</taxon>
        <taxon>Bacillati</taxon>
        <taxon>Actinomycetota</taxon>
        <taxon>Actinomycetes</taxon>
        <taxon>Micrococcales</taxon>
        <taxon>Brevibacteriaceae</taxon>
        <taxon>Brevibacterium</taxon>
    </lineage>
</organism>
<accession>A0A1H1WDE1</accession>
<evidence type="ECO:0008006" key="5">
    <source>
        <dbReference type="Google" id="ProtNLM"/>
    </source>
</evidence>
<sequence length="325" mass="34470">MRFPVSRRALLLFGASGASLGLLSGCGVRLDTPPDVPTLDETNRLRNRIARILAATTAGDNDPETAGEALQKFRDAIGPVWSPPTEMATEPPPSEEPRTYIAAAEVVSTAVFTDLPNLGSGLNPVLVDVATGLALTAGTKDAEIIRSSDALIRKSRTTSPVGASGETESAKATDSADEQVPTADESTAPPMWNAILNQARAASYGYERLAVNFDAKSRERQRAVARLESLGALAGEMLEKLGEKNADPAAPSWKLDPSPTDPETAEELALSLEDGIAAALLPWLQTDTRAALRLWESARTRAVFASPQVLRYTYSGDSGEAEAQK</sequence>
<keyword evidence="4" id="KW-1185">Reference proteome</keyword>
<dbReference type="RefSeq" id="WP_092107314.1">
    <property type="nucleotide sequence ID" value="NZ_LT629739.1"/>
</dbReference>
<dbReference type="EMBL" id="LT629739">
    <property type="protein sequence ID" value="SDS95297.1"/>
    <property type="molecule type" value="Genomic_DNA"/>
</dbReference>
<dbReference type="InterPro" id="IPR012347">
    <property type="entry name" value="Ferritin-like"/>
</dbReference>